<feature type="domain" description="DUF1254" evidence="2">
    <location>
        <begin position="51"/>
        <end position="179"/>
    </location>
</feature>
<accession>A0A2G1QIC2</accession>
<reference evidence="3 4" key="1">
    <citation type="submission" date="2017-10" db="EMBL/GenBank/DDBJ databases">
        <title>Sedimentibacterium mangrovi gen. nov., sp. nov., a novel member of family Phyllobacteriacea isolated from mangrove sediment.</title>
        <authorList>
            <person name="Liao H."/>
            <person name="Tian Y."/>
        </authorList>
    </citation>
    <scope>NUCLEOTIDE SEQUENCE [LARGE SCALE GENOMIC DNA]</scope>
    <source>
        <strain evidence="3 4">X9-2-2</strain>
    </source>
</reference>
<comment type="caution">
    <text evidence="3">The sequence shown here is derived from an EMBL/GenBank/DDBJ whole genome shotgun (WGS) entry which is preliminary data.</text>
</comment>
<proteinExistence type="predicted"/>
<name>A0A2G1QIC2_9HYPH</name>
<evidence type="ECO:0008006" key="5">
    <source>
        <dbReference type="Google" id="ProtNLM"/>
    </source>
</evidence>
<feature type="domain" description="DUF1214" evidence="1">
    <location>
        <begin position="307"/>
        <end position="419"/>
    </location>
</feature>
<protein>
    <recommendedName>
        <fullName evidence="5">Phosphatidylserine decarboxylase</fullName>
    </recommendedName>
</protein>
<dbReference type="SUPFAM" id="SSF160935">
    <property type="entry name" value="VPA0735-like"/>
    <property type="match status" value="1"/>
</dbReference>
<dbReference type="InterPro" id="IPR010679">
    <property type="entry name" value="DUF1254"/>
</dbReference>
<dbReference type="PANTHER" id="PTHR36509:SF2">
    <property type="entry name" value="BLL3101 PROTEIN"/>
    <property type="match status" value="1"/>
</dbReference>
<evidence type="ECO:0000259" key="2">
    <source>
        <dbReference type="Pfam" id="PF06863"/>
    </source>
</evidence>
<dbReference type="PANTHER" id="PTHR36509">
    <property type="entry name" value="BLL3101 PROTEIN"/>
    <property type="match status" value="1"/>
</dbReference>
<sequence>MPPFELLRGEDRRMAEEQIRSAFVYAYPLYAFAATRFAAVQNPANADRYPPNSLRHNRHLSDHASVWITAPNNDTLYSNAWLDLSSGPVRIRVGAMPEGRYWSLAFMDAFTNHFAVVGQRLEGTGPVDLCVVGPGDADQADGARVLQAPGHDAWLFCRCLVDGPDDLARSHAMQDKIEILSGAGEVSGARIVPASPVSPENFLDVVNELLARNPVPAGERQMLEQWRSVGLRPGGPGAWNEIGSDIREAWTRTIGSIYADLGKAGQQGRQDFKGWMAAAADIGNFGDNYPLRASVALGGLGALEPVEAMYFVKYQDESRAPLDGQSRYLLKVPASGIPTDSFWSFTMYEATADGKRFLVENPIGRYSIGNRTPGLVYNADGSLDIALQRQPPDDPQLRANWLPTPAGAFQIALRTYVPRPDLRAGEATLPVVIPVQA</sequence>
<dbReference type="EMBL" id="PDVP01000017">
    <property type="protein sequence ID" value="PHP65262.1"/>
    <property type="molecule type" value="Genomic_DNA"/>
</dbReference>
<dbReference type="Pfam" id="PF06863">
    <property type="entry name" value="DUF1254"/>
    <property type="match status" value="1"/>
</dbReference>
<dbReference type="Proteomes" id="UP000221168">
    <property type="component" value="Unassembled WGS sequence"/>
</dbReference>
<dbReference type="Pfam" id="PF06742">
    <property type="entry name" value="DUF1214"/>
    <property type="match status" value="1"/>
</dbReference>
<dbReference type="Gene3D" id="2.60.40.1610">
    <property type="entry name" value="Domain of unknown function DUF1254"/>
    <property type="match status" value="1"/>
</dbReference>
<gene>
    <name evidence="3" type="ORF">CSC94_20375</name>
</gene>
<evidence type="ECO:0000313" key="3">
    <source>
        <dbReference type="EMBL" id="PHP65262.1"/>
    </source>
</evidence>
<evidence type="ECO:0000259" key="1">
    <source>
        <dbReference type="Pfam" id="PF06742"/>
    </source>
</evidence>
<organism evidence="3 4">
    <name type="scientific">Zhengella mangrovi</name>
    <dbReference type="NCBI Taxonomy" id="1982044"/>
    <lineage>
        <taxon>Bacteria</taxon>
        <taxon>Pseudomonadati</taxon>
        <taxon>Pseudomonadota</taxon>
        <taxon>Alphaproteobacteria</taxon>
        <taxon>Hyphomicrobiales</taxon>
        <taxon>Notoacmeibacteraceae</taxon>
        <taxon>Zhengella</taxon>
    </lineage>
</organism>
<dbReference type="InterPro" id="IPR010621">
    <property type="entry name" value="DUF1214"/>
</dbReference>
<keyword evidence="4" id="KW-1185">Reference proteome</keyword>
<evidence type="ECO:0000313" key="4">
    <source>
        <dbReference type="Proteomes" id="UP000221168"/>
    </source>
</evidence>
<dbReference type="AlphaFoldDB" id="A0A2G1QIC2"/>
<dbReference type="InterPro" id="IPR037050">
    <property type="entry name" value="DUF1254_sf"/>
</dbReference>
<dbReference type="InterPro" id="IPR037049">
    <property type="entry name" value="DUF1214_C_sf"/>
</dbReference>
<dbReference type="OrthoDB" id="9777345at2"/>
<dbReference type="Gene3D" id="2.60.120.600">
    <property type="entry name" value="Domain of unknown function DUF1214, C-terminal domain"/>
    <property type="match status" value="1"/>
</dbReference>